<dbReference type="InterPro" id="IPR013766">
    <property type="entry name" value="Thioredoxin_domain"/>
</dbReference>
<feature type="domain" description="Thioredoxin" evidence="2">
    <location>
        <begin position="38"/>
        <end position="189"/>
    </location>
</feature>
<dbReference type="PROSITE" id="PS51352">
    <property type="entry name" value="THIOREDOXIN_2"/>
    <property type="match status" value="1"/>
</dbReference>
<dbReference type="InterPro" id="IPR050553">
    <property type="entry name" value="Thioredoxin_ResA/DsbE_sf"/>
</dbReference>
<dbReference type="SUPFAM" id="SSF52833">
    <property type="entry name" value="Thioredoxin-like"/>
    <property type="match status" value="1"/>
</dbReference>
<accession>A0ABP3MJN6</accession>
<dbReference type="PANTHER" id="PTHR42852">
    <property type="entry name" value="THIOL:DISULFIDE INTERCHANGE PROTEIN DSBE"/>
    <property type="match status" value="1"/>
</dbReference>
<evidence type="ECO:0000313" key="4">
    <source>
        <dbReference type="Proteomes" id="UP001500191"/>
    </source>
</evidence>
<feature type="signal peptide" evidence="1">
    <location>
        <begin position="1"/>
        <end position="27"/>
    </location>
</feature>
<dbReference type="Gene3D" id="3.40.30.10">
    <property type="entry name" value="Glutaredoxin"/>
    <property type="match status" value="1"/>
</dbReference>
<dbReference type="EMBL" id="BAAADB010000029">
    <property type="protein sequence ID" value="GAA0519731.1"/>
    <property type="molecule type" value="Genomic_DNA"/>
</dbReference>
<evidence type="ECO:0000313" key="3">
    <source>
        <dbReference type="EMBL" id="GAA0519731.1"/>
    </source>
</evidence>
<dbReference type="Proteomes" id="UP001500191">
    <property type="component" value="Unassembled WGS sequence"/>
</dbReference>
<sequence length="191" mass="20818">MNRLPTPTTLTTLAAAALLTLAPPAQAVTARTVTVTSVTTGQTPPELTGGPWLNTPAPLTLAGLKGRVVLVNFWVYSCVNCHNSLPTLKGWYGQYRSQGLEIIGVHTPEFESDRPTASVQAALKADGVTWPVVQDNALRNWRAWGIRAWPTFLLLDRQGRVRYSHRGEISARFPQAIPGLDAQIRALLAEK</sequence>
<dbReference type="PANTHER" id="PTHR42852:SF13">
    <property type="entry name" value="PROTEIN DIPZ"/>
    <property type="match status" value="1"/>
</dbReference>
<evidence type="ECO:0000259" key="2">
    <source>
        <dbReference type="PROSITE" id="PS51352"/>
    </source>
</evidence>
<name>A0ABP3MJN6_9DEIO</name>
<dbReference type="InterPro" id="IPR013740">
    <property type="entry name" value="Redoxin"/>
</dbReference>
<keyword evidence="4" id="KW-1185">Reference proteome</keyword>
<feature type="chain" id="PRO_5047048943" description="Thioredoxin domain-containing protein" evidence="1">
    <location>
        <begin position="28"/>
        <end position="191"/>
    </location>
</feature>
<evidence type="ECO:0000256" key="1">
    <source>
        <dbReference type="SAM" id="SignalP"/>
    </source>
</evidence>
<dbReference type="RefSeq" id="WP_343760287.1">
    <property type="nucleotide sequence ID" value="NZ_BAAADB010000029.1"/>
</dbReference>
<reference evidence="4" key="1">
    <citation type="journal article" date="2019" name="Int. J. Syst. Evol. Microbiol.">
        <title>The Global Catalogue of Microorganisms (GCM) 10K type strain sequencing project: providing services to taxonomists for standard genome sequencing and annotation.</title>
        <authorList>
            <consortium name="The Broad Institute Genomics Platform"/>
            <consortium name="The Broad Institute Genome Sequencing Center for Infectious Disease"/>
            <person name="Wu L."/>
            <person name="Ma J."/>
        </authorList>
    </citation>
    <scope>NUCLEOTIDE SEQUENCE [LARGE SCALE GENOMIC DNA]</scope>
    <source>
        <strain evidence="4">JCM 14368</strain>
    </source>
</reference>
<gene>
    <name evidence="3" type="ORF">GCM10008937_29180</name>
</gene>
<dbReference type="Pfam" id="PF08534">
    <property type="entry name" value="Redoxin"/>
    <property type="match status" value="1"/>
</dbReference>
<protein>
    <recommendedName>
        <fullName evidence="2">Thioredoxin domain-containing protein</fullName>
    </recommendedName>
</protein>
<organism evidence="3 4">
    <name type="scientific">Deinococcus depolymerans</name>
    <dbReference type="NCBI Taxonomy" id="392408"/>
    <lineage>
        <taxon>Bacteria</taxon>
        <taxon>Thermotogati</taxon>
        <taxon>Deinococcota</taxon>
        <taxon>Deinococci</taxon>
        <taxon>Deinococcales</taxon>
        <taxon>Deinococcaceae</taxon>
        <taxon>Deinococcus</taxon>
    </lineage>
</organism>
<keyword evidence="1" id="KW-0732">Signal</keyword>
<dbReference type="InterPro" id="IPR036249">
    <property type="entry name" value="Thioredoxin-like_sf"/>
</dbReference>
<proteinExistence type="predicted"/>
<comment type="caution">
    <text evidence="3">The sequence shown here is derived from an EMBL/GenBank/DDBJ whole genome shotgun (WGS) entry which is preliminary data.</text>
</comment>